<evidence type="ECO:0000313" key="3">
    <source>
        <dbReference type="Proteomes" id="UP000663829"/>
    </source>
</evidence>
<dbReference type="Proteomes" id="UP000663829">
    <property type="component" value="Unassembled WGS sequence"/>
</dbReference>
<evidence type="ECO:0000313" key="1">
    <source>
        <dbReference type="EMBL" id="CAF1685020.1"/>
    </source>
</evidence>
<feature type="non-terminal residue" evidence="1">
    <location>
        <position position="15"/>
    </location>
</feature>
<dbReference type="Proteomes" id="UP000681722">
    <property type="component" value="Unassembled WGS sequence"/>
</dbReference>
<protein>
    <submittedName>
        <fullName evidence="1">Uncharacterized protein</fullName>
    </submittedName>
</protein>
<keyword evidence="3" id="KW-1185">Reference proteome</keyword>
<dbReference type="EMBL" id="CAJOBC010163014">
    <property type="protein sequence ID" value="CAF4702171.1"/>
    <property type="molecule type" value="Genomic_DNA"/>
</dbReference>
<comment type="caution">
    <text evidence="1">The sequence shown here is derived from an EMBL/GenBank/DDBJ whole genome shotgun (WGS) entry which is preliminary data.</text>
</comment>
<gene>
    <name evidence="1" type="ORF">GPM918_LOCUS46704</name>
    <name evidence="2" type="ORF">SRO942_LOCUS51433</name>
</gene>
<reference evidence="1" key="1">
    <citation type="submission" date="2021-02" db="EMBL/GenBank/DDBJ databases">
        <authorList>
            <person name="Nowell W R."/>
        </authorList>
    </citation>
    <scope>NUCLEOTIDE SEQUENCE</scope>
</reference>
<name>A0A816HA29_9BILA</name>
<dbReference type="EMBL" id="CAJNOQ010069886">
    <property type="protein sequence ID" value="CAF1685020.1"/>
    <property type="molecule type" value="Genomic_DNA"/>
</dbReference>
<proteinExistence type="predicted"/>
<accession>A0A816HA29</accession>
<evidence type="ECO:0000313" key="2">
    <source>
        <dbReference type="EMBL" id="CAF4702171.1"/>
    </source>
</evidence>
<organism evidence="1 3">
    <name type="scientific">Didymodactylos carnosus</name>
    <dbReference type="NCBI Taxonomy" id="1234261"/>
    <lineage>
        <taxon>Eukaryota</taxon>
        <taxon>Metazoa</taxon>
        <taxon>Spiralia</taxon>
        <taxon>Gnathifera</taxon>
        <taxon>Rotifera</taxon>
        <taxon>Eurotatoria</taxon>
        <taxon>Bdelloidea</taxon>
        <taxon>Philodinida</taxon>
        <taxon>Philodinidae</taxon>
        <taxon>Didymodactylos</taxon>
    </lineage>
</organism>
<sequence>MMYGRNRSENGWNLE</sequence>